<dbReference type="SUPFAM" id="SSF100934">
    <property type="entry name" value="Heat shock protein 70kD (HSP70), C-terminal subdomain"/>
    <property type="match status" value="1"/>
</dbReference>
<dbReference type="Proteomes" id="UP000261340">
    <property type="component" value="Unplaced"/>
</dbReference>
<protein>
    <submittedName>
        <fullName evidence="2">Uncharacterized protein</fullName>
    </submittedName>
</protein>
<dbReference type="AlphaFoldDB" id="A0A3Q0SXH7"/>
<sequence length="85" mass="9509">MVQEAEKYKAENGVQHDKGTLESYAFNVKLTVEDEKFLDKNQIRRIFKKLELEVCKPTITKLYQSAGGGSPTDGGSSEPTIEEVD</sequence>
<evidence type="ECO:0000256" key="1">
    <source>
        <dbReference type="SAM" id="MobiDB-lite"/>
    </source>
</evidence>
<name>A0A3Q0SXH7_AMPCI</name>
<reference evidence="2" key="1">
    <citation type="submission" date="2025-08" db="UniProtKB">
        <authorList>
            <consortium name="Ensembl"/>
        </authorList>
    </citation>
    <scope>IDENTIFICATION</scope>
</reference>
<dbReference type="InterPro" id="IPR029048">
    <property type="entry name" value="HSP70_C_sf"/>
</dbReference>
<evidence type="ECO:0000313" key="2">
    <source>
        <dbReference type="Ensembl" id="ENSACIP00000024725.1"/>
    </source>
</evidence>
<organism evidence="2 3">
    <name type="scientific">Amphilophus citrinellus</name>
    <name type="common">Midas cichlid</name>
    <name type="synonym">Cichlasoma citrinellum</name>
    <dbReference type="NCBI Taxonomy" id="61819"/>
    <lineage>
        <taxon>Eukaryota</taxon>
        <taxon>Metazoa</taxon>
        <taxon>Chordata</taxon>
        <taxon>Craniata</taxon>
        <taxon>Vertebrata</taxon>
        <taxon>Euteleostomi</taxon>
        <taxon>Actinopterygii</taxon>
        <taxon>Neopterygii</taxon>
        <taxon>Teleostei</taxon>
        <taxon>Neoteleostei</taxon>
        <taxon>Acanthomorphata</taxon>
        <taxon>Ovalentaria</taxon>
        <taxon>Cichlomorphae</taxon>
        <taxon>Cichliformes</taxon>
        <taxon>Cichlidae</taxon>
        <taxon>New World cichlids</taxon>
        <taxon>Cichlasomatinae</taxon>
        <taxon>Heroini</taxon>
        <taxon>Amphilophus</taxon>
    </lineage>
</organism>
<dbReference type="Gene3D" id="1.20.1270.10">
    <property type="match status" value="1"/>
</dbReference>
<dbReference type="OMA" id="INCSIRI"/>
<dbReference type="STRING" id="61819.ENSACIP00000024725"/>
<evidence type="ECO:0000313" key="3">
    <source>
        <dbReference type="Proteomes" id="UP000261340"/>
    </source>
</evidence>
<proteinExistence type="predicted"/>
<keyword evidence="3" id="KW-1185">Reference proteome</keyword>
<reference evidence="2" key="2">
    <citation type="submission" date="2025-09" db="UniProtKB">
        <authorList>
            <consortium name="Ensembl"/>
        </authorList>
    </citation>
    <scope>IDENTIFICATION</scope>
</reference>
<dbReference type="Ensembl" id="ENSACIT00000025372.1">
    <property type="protein sequence ID" value="ENSACIP00000024725.1"/>
    <property type="gene ID" value="ENSACIG00000019191.1"/>
</dbReference>
<accession>A0A3Q0SXH7</accession>
<feature type="region of interest" description="Disordered" evidence="1">
    <location>
        <begin position="62"/>
        <end position="85"/>
    </location>
</feature>